<keyword evidence="2" id="KW-1185">Reference proteome</keyword>
<protein>
    <submittedName>
        <fullName evidence="1">Uncharacterized protein</fullName>
    </submittedName>
</protein>
<reference evidence="1" key="1">
    <citation type="submission" date="2015-04" db="UniProtKB">
        <authorList>
            <consortium name="EnsemblPlants"/>
        </authorList>
    </citation>
    <scope>IDENTIFICATION</scope>
</reference>
<evidence type="ECO:0000313" key="1">
    <source>
        <dbReference type="EnsemblPlants" id="OPUNC04G16380.1"/>
    </source>
</evidence>
<evidence type="ECO:0000313" key="2">
    <source>
        <dbReference type="Proteomes" id="UP000026962"/>
    </source>
</evidence>
<dbReference type="Gramene" id="OPUNC04G16380.1">
    <property type="protein sequence ID" value="OPUNC04G16380.1"/>
    <property type="gene ID" value="OPUNC04G16380"/>
</dbReference>
<proteinExistence type="predicted"/>
<sequence>MWSTSRESTATGHCDCCNPTICAQTASAGTNNSIPRGNGNASRDALPPPLATDQWGAMLLLWEVMSSLGANRPPCYWSRLPSHVPNIRVIPGNVIMSVTVIVYDQRWCFTQKREVSARGEAAGRKRGRKLPSQPIP</sequence>
<organism evidence="1">
    <name type="scientific">Oryza punctata</name>
    <name type="common">Red rice</name>
    <dbReference type="NCBI Taxonomy" id="4537"/>
    <lineage>
        <taxon>Eukaryota</taxon>
        <taxon>Viridiplantae</taxon>
        <taxon>Streptophyta</taxon>
        <taxon>Embryophyta</taxon>
        <taxon>Tracheophyta</taxon>
        <taxon>Spermatophyta</taxon>
        <taxon>Magnoliopsida</taxon>
        <taxon>Liliopsida</taxon>
        <taxon>Poales</taxon>
        <taxon>Poaceae</taxon>
        <taxon>BOP clade</taxon>
        <taxon>Oryzoideae</taxon>
        <taxon>Oryzeae</taxon>
        <taxon>Oryzinae</taxon>
        <taxon>Oryza</taxon>
    </lineage>
</organism>
<dbReference type="HOGENOM" id="CLU_1878790_0_0_1"/>
<dbReference type="Proteomes" id="UP000026962">
    <property type="component" value="Chromosome 4"/>
</dbReference>
<accession>A0A0E0KST5</accession>
<dbReference type="AlphaFoldDB" id="A0A0E0KST5"/>
<name>A0A0E0KST5_ORYPU</name>
<reference evidence="1" key="2">
    <citation type="submission" date="2018-05" db="EMBL/GenBank/DDBJ databases">
        <title>OpunRS2 (Oryza punctata Reference Sequence Version 2).</title>
        <authorList>
            <person name="Zhang J."/>
            <person name="Kudrna D."/>
            <person name="Lee S."/>
            <person name="Talag J."/>
            <person name="Welchert J."/>
            <person name="Wing R.A."/>
        </authorList>
    </citation>
    <scope>NUCLEOTIDE SEQUENCE [LARGE SCALE GENOMIC DNA]</scope>
</reference>
<dbReference type="EnsemblPlants" id="OPUNC04G16380.1">
    <property type="protein sequence ID" value="OPUNC04G16380.1"/>
    <property type="gene ID" value="OPUNC04G16380"/>
</dbReference>